<name>A0AAD4NHW4_9BILA</name>
<feature type="signal peptide" evidence="1">
    <location>
        <begin position="1"/>
        <end position="22"/>
    </location>
</feature>
<gene>
    <name evidence="2" type="ORF">DdX_02718</name>
</gene>
<sequence>MKMLFFSIVLLMLIVLAEISEGLPESNRFLIREKRLFGFGKKKEQQATTKSPNLIKSRNGVDVRDMTTKKPSIFSKLG</sequence>
<dbReference type="AlphaFoldDB" id="A0AAD4NHW4"/>
<dbReference type="EMBL" id="JAKKPZ010000002">
    <property type="protein sequence ID" value="KAI1726025.1"/>
    <property type="molecule type" value="Genomic_DNA"/>
</dbReference>
<evidence type="ECO:0000313" key="3">
    <source>
        <dbReference type="Proteomes" id="UP001201812"/>
    </source>
</evidence>
<organism evidence="2 3">
    <name type="scientific">Ditylenchus destructor</name>
    <dbReference type="NCBI Taxonomy" id="166010"/>
    <lineage>
        <taxon>Eukaryota</taxon>
        <taxon>Metazoa</taxon>
        <taxon>Ecdysozoa</taxon>
        <taxon>Nematoda</taxon>
        <taxon>Chromadorea</taxon>
        <taxon>Rhabditida</taxon>
        <taxon>Tylenchina</taxon>
        <taxon>Tylenchomorpha</taxon>
        <taxon>Sphaerularioidea</taxon>
        <taxon>Anguinidae</taxon>
        <taxon>Anguininae</taxon>
        <taxon>Ditylenchus</taxon>
    </lineage>
</organism>
<dbReference type="Proteomes" id="UP001201812">
    <property type="component" value="Unassembled WGS sequence"/>
</dbReference>
<evidence type="ECO:0000313" key="2">
    <source>
        <dbReference type="EMBL" id="KAI1726025.1"/>
    </source>
</evidence>
<keyword evidence="1" id="KW-0732">Signal</keyword>
<accession>A0AAD4NHW4</accession>
<keyword evidence="3" id="KW-1185">Reference proteome</keyword>
<protein>
    <submittedName>
        <fullName evidence="2">Uncharacterized protein</fullName>
    </submittedName>
</protein>
<feature type="chain" id="PRO_5042026410" evidence="1">
    <location>
        <begin position="23"/>
        <end position="78"/>
    </location>
</feature>
<evidence type="ECO:0000256" key="1">
    <source>
        <dbReference type="SAM" id="SignalP"/>
    </source>
</evidence>
<reference evidence="2" key="1">
    <citation type="submission" date="2022-01" db="EMBL/GenBank/DDBJ databases">
        <title>Genome Sequence Resource for Two Populations of Ditylenchus destructor, the Migratory Endoparasitic Phytonematode.</title>
        <authorList>
            <person name="Zhang H."/>
            <person name="Lin R."/>
            <person name="Xie B."/>
        </authorList>
    </citation>
    <scope>NUCLEOTIDE SEQUENCE</scope>
    <source>
        <strain evidence="2">BazhouSP</strain>
    </source>
</reference>
<comment type="caution">
    <text evidence="2">The sequence shown here is derived from an EMBL/GenBank/DDBJ whole genome shotgun (WGS) entry which is preliminary data.</text>
</comment>
<proteinExistence type="predicted"/>